<dbReference type="RefSeq" id="WP_250752532.1">
    <property type="nucleotide sequence ID" value="NZ_CP098401.1"/>
</dbReference>
<organism evidence="2 3">
    <name type="scientific">Sphingomonas donggukensis</name>
    <dbReference type="NCBI Taxonomy" id="2949093"/>
    <lineage>
        <taxon>Bacteria</taxon>
        <taxon>Pseudomonadati</taxon>
        <taxon>Pseudomonadota</taxon>
        <taxon>Alphaproteobacteria</taxon>
        <taxon>Sphingomonadales</taxon>
        <taxon>Sphingomonadaceae</taxon>
        <taxon>Sphingomonas</taxon>
    </lineage>
</organism>
<dbReference type="InterPro" id="IPR049805">
    <property type="entry name" value="Lasso_benenodin"/>
</dbReference>
<sequence>MERDDNDTVDLGAASELTRGGDYQATESGGKLPFLSGIADDD</sequence>
<name>A0ABY4TZB9_9SPHN</name>
<gene>
    <name evidence="2" type="ORF">M9980_01260</name>
</gene>
<dbReference type="EMBL" id="CP098401">
    <property type="protein sequence ID" value="URW75891.1"/>
    <property type="molecule type" value="Genomic_DNA"/>
</dbReference>
<keyword evidence="3" id="KW-1185">Reference proteome</keyword>
<reference evidence="2" key="1">
    <citation type="submission" date="2022-05" db="EMBL/GenBank/DDBJ databases">
        <title>Sphingomonas sp. strain RMG20 Genome sequencing and assembly.</title>
        <authorList>
            <person name="Kim I."/>
        </authorList>
    </citation>
    <scope>NUCLEOTIDE SEQUENCE</scope>
    <source>
        <strain evidence="2">RMG20</strain>
    </source>
</reference>
<proteinExistence type="predicted"/>
<feature type="region of interest" description="Disordered" evidence="1">
    <location>
        <begin position="1"/>
        <end position="42"/>
    </location>
</feature>
<dbReference type="NCBIfam" id="NF033522">
    <property type="entry name" value="lasso_benenodin"/>
    <property type="match status" value="1"/>
</dbReference>
<protein>
    <submittedName>
        <fullName evidence="2">Benenodin family lasso peptide</fullName>
    </submittedName>
</protein>
<evidence type="ECO:0000313" key="2">
    <source>
        <dbReference type="EMBL" id="URW75891.1"/>
    </source>
</evidence>
<dbReference type="Proteomes" id="UP001055580">
    <property type="component" value="Chromosome"/>
</dbReference>
<dbReference type="Pfam" id="PF24178">
    <property type="entry name" value="Subterisin"/>
    <property type="match status" value="1"/>
</dbReference>
<evidence type="ECO:0000313" key="3">
    <source>
        <dbReference type="Proteomes" id="UP001055580"/>
    </source>
</evidence>
<evidence type="ECO:0000256" key="1">
    <source>
        <dbReference type="SAM" id="MobiDB-lite"/>
    </source>
</evidence>
<accession>A0ABY4TZB9</accession>